<gene>
    <name evidence="2" type="ORF">VIN30_08650</name>
</gene>
<feature type="region of interest" description="Disordered" evidence="1">
    <location>
        <begin position="140"/>
        <end position="173"/>
    </location>
</feature>
<dbReference type="EMBL" id="JAYMFF010000016">
    <property type="protein sequence ID" value="MEC4176511.1"/>
    <property type="molecule type" value="Genomic_DNA"/>
</dbReference>
<evidence type="ECO:0000313" key="2">
    <source>
        <dbReference type="EMBL" id="MEC4176511.1"/>
    </source>
</evidence>
<feature type="compositionally biased region" description="Low complexity" evidence="1">
    <location>
        <begin position="419"/>
        <end position="430"/>
    </location>
</feature>
<feature type="compositionally biased region" description="Low complexity" evidence="1">
    <location>
        <begin position="156"/>
        <end position="173"/>
    </location>
</feature>
<protein>
    <recommendedName>
        <fullName evidence="4">DUF222 domain-containing protein</fullName>
    </recommendedName>
</protein>
<evidence type="ECO:0000256" key="1">
    <source>
        <dbReference type="SAM" id="MobiDB-lite"/>
    </source>
</evidence>
<accession>A0ABU6IJI9</accession>
<name>A0ABU6IJI9_9ACTN</name>
<keyword evidence="3" id="KW-1185">Reference proteome</keyword>
<evidence type="ECO:0008006" key="4">
    <source>
        <dbReference type="Google" id="ProtNLM"/>
    </source>
</evidence>
<reference evidence="2 3" key="1">
    <citation type="submission" date="2024-01" db="EMBL/GenBank/DDBJ databases">
        <title>novel species in genus Adlercreutzia.</title>
        <authorList>
            <person name="Liu X."/>
        </authorList>
    </citation>
    <scope>NUCLEOTIDE SEQUENCE [LARGE SCALE GENOMIC DNA]</scope>
    <source>
        <strain evidence="2 3">R7</strain>
    </source>
</reference>
<sequence>MSGPKTSQLEIERRIQAQLAALRHDVDHSRSRARRRIVELLEEALAAGAGCPEAEEALAALEDAAEKALDRLATECAFTPAAAMEDSVARAERCAAQAAAIAEAFCAQAVPLLESVKRVASDAKATAGAQDFASRLAAAAEESHAEASETARGKTAAEAVGDSAGAPAADDSAVPAERIQAAARRALALVESPYTLAADRALLLDAAPALNEAGAAQLELLLPAMEANARIMADLAALVEDAEEELIGQGVSYPEGHAFATLEEAAAHLETLRALQAQADRNAYLQACIDAVMAAHGYDIARSVRMGRDLAGSHRVFGSAAGDAGIHAFVSDQGDLMLQVAGLPAGIGAVADGATVALDAAAPGPRGDALLQSQHDFCAVYDEIAEDLAAFGITNTVRYKAAPDAAFCRELREADAAADSAAQNARATASRARERRRKRGGAVARAVR</sequence>
<dbReference type="RefSeq" id="WP_338210860.1">
    <property type="nucleotide sequence ID" value="NZ_JAYMFF010000016.1"/>
</dbReference>
<comment type="caution">
    <text evidence="2">The sequence shown here is derived from an EMBL/GenBank/DDBJ whole genome shotgun (WGS) entry which is preliminary data.</text>
</comment>
<proteinExistence type="predicted"/>
<dbReference type="Proteomes" id="UP001349994">
    <property type="component" value="Unassembled WGS sequence"/>
</dbReference>
<organism evidence="2 3">
    <name type="scientific">Adlercreutzia wanghongyangiae</name>
    <dbReference type="NCBI Taxonomy" id="3111451"/>
    <lineage>
        <taxon>Bacteria</taxon>
        <taxon>Bacillati</taxon>
        <taxon>Actinomycetota</taxon>
        <taxon>Coriobacteriia</taxon>
        <taxon>Eggerthellales</taxon>
        <taxon>Eggerthellaceae</taxon>
        <taxon>Adlercreutzia</taxon>
    </lineage>
</organism>
<feature type="compositionally biased region" description="Basic and acidic residues" evidence="1">
    <location>
        <begin position="141"/>
        <end position="152"/>
    </location>
</feature>
<feature type="region of interest" description="Disordered" evidence="1">
    <location>
        <begin position="419"/>
        <end position="448"/>
    </location>
</feature>
<evidence type="ECO:0000313" key="3">
    <source>
        <dbReference type="Proteomes" id="UP001349994"/>
    </source>
</evidence>